<dbReference type="EMBL" id="SRYB01000005">
    <property type="protein sequence ID" value="TGY79777.1"/>
    <property type="molecule type" value="Genomic_DNA"/>
</dbReference>
<accession>A0AC61RJG6</accession>
<protein>
    <submittedName>
        <fullName evidence="1">Uncharacterized protein</fullName>
    </submittedName>
</protein>
<proteinExistence type="predicted"/>
<dbReference type="Proteomes" id="UP000306319">
    <property type="component" value="Unassembled WGS sequence"/>
</dbReference>
<evidence type="ECO:0000313" key="2">
    <source>
        <dbReference type="Proteomes" id="UP000306319"/>
    </source>
</evidence>
<gene>
    <name evidence="1" type="ORF">E5331_05215</name>
</gene>
<reference evidence="1" key="1">
    <citation type="submission" date="2019-04" db="EMBL/GenBank/DDBJ databases">
        <title>Microbes associate with the intestines of laboratory mice.</title>
        <authorList>
            <person name="Navarre W."/>
            <person name="Wong E."/>
            <person name="Huang K."/>
            <person name="Tropini C."/>
            <person name="Ng K."/>
            <person name="Yu B."/>
        </authorList>
    </citation>
    <scope>NUCLEOTIDE SEQUENCE</scope>
    <source>
        <strain evidence="1">NM04_E33</strain>
    </source>
</reference>
<organism evidence="1 2">
    <name type="scientific">Lepagella muris</name>
    <dbReference type="NCBI Taxonomy" id="3032870"/>
    <lineage>
        <taxon>Bacteria</taxon>
        <taxon>Pseudomonadati</taxon>
        <taxon>Bacteroidota</taxon>
        <taxon>Bacteroidia</taxon>
        <taxon>Bacteroidales</taxon>
        <taxon>Muribaculaceae</taxon>
        <taxon>Lepagella</taxon>
    </lineage>
</organism>
<name>A0AC61RJG6_9BACT</name>
<comment type="caution">
    <text evidence="1">The sequence shown here is derived from an EMBL/GenBank/DDBJ whole genome shotgun (WGS) entry which is preliminary data.</text>
</comment>
<evidence type="ECO:0000313" key="1">
    <source>
        <dbReference type="EMBL" id="TGY79777.1"/>
    </source>
</evidence>
<keyword evidence="2" id="KW-1185">Reference proteome</keyword>
<sequence length="68" mass="7339">MSGFEHEQWGFHLDKAECVGELRLYECVEGERVGVADGKEGGVGTVHVDGDTDGTGKFVGLDFHAIML</sequence>